<accession>A0A9P4HTM4</accession>
<dbReference type="EMBL" id="ML978724">
    <property type="protein sequence ID" value="KAF2086523.1"/>
    <property type="molecule type" value="Genomic_DNA"/>
</dbReference>
<gene>
    <name evidence="2" type="ORF">K490DRAFT_66716</name>
</gene>
<proteinExistence type="predicted"/>
<dbReference type="AlphaFoldDB" id="A0A9P4HTM4"/>
<feature type="region of interest" description="Disordered" evidence="1">
    <location>
        <begin position="102"/>
        <end position="135"/>
    </location>
</feature>
<evidence type="ECO:0000313" key="2">
    <source>
        <dbReference type="EMBL" id="KAF2086523.1"/>
    </source>
</evidence>
<feature type="compositionally biased region" description="Basic and acidic residues" evidence="1">
    <location>
        <begin position="193"/>
        <end position="205"/>
    </location>
</feature>
<organism evidence="2 3">
    <name type="scientific">Saccharata proteae CBS 121410</name>
    <dbReference type="NCBI Taxonomy" id="1314787"/>
    <lineage>
        <taxon>Eukaryota</taxon>
        <taxon>Fungi</taxon>
        <taxon>Dikarya</taxon>
        <taxon>Ascomycota</taxon>
        <taxon>Pezizomycotina</taxon>
        <taxon>Dothideomycetes</taxon>
        <taxon>Dothideomycetes incertae sedis</taxon>
        <taxon>Botryosphaeriales</taxon>
        <taxon>Saccharataceae</taxon>
        <taxon>Saccharata</taxon>
    </lineage>
</organism>
<feature type="region of interest" description="Disordered" evidence="1">
    <location>
        <begin position="167"/>
        <end position="241"/>
    </location>
</feature>
<keyword evidence="3" id="KW-1185">Reference proteome</keyword>
<name>A0A9P4HTM4_9PEZI</name>
<feature type="compositionally biased region" description="Basic residues" evidence="1">
    <location>
        <begin position="102"/>
        <end position="111"/>
    </location>
</feature>
<evidence type="ECO:0000313" key="3">
    <source>
        <dbReference type="Proteomes" id="UP000799776"/>
    </source>
</evidence>
<dbReference type="Proteomes" id="UP000799776">
    <property type="component" value="Unassembled WGS sequence"/>
</dbReference>
<reference evidence="2" key="1">
    <citation type="journal article" date="2020" name="Stud. Mycol.">
        <title>101 Dothideomycetes genomes: a test case for predicting lifestyles and emergence of pathogens.</title>
        <authorList>
            <person name="Haridas S."/>
            <person name="Albert R."/>
            <person name="Binder M."/>
            <person name="Bloem J."/>
            <person name="Labutti K."/>
            <person name="Salamov A."/>
            <person name="Andreopoulos B."/>
            <person name="Baker S."/>
            <person name="Barry K."/>
            <person name="Bills G."/>
            <person name="Bluhm B."/>
            <person name="Cannon C."/>
            <person name="Castanera R."/>
            <person name="Culley D."/>
            <person name="Daum C."/>
            <person name="Ezra D."/>
            <person name="Gonzalez J."/>
            <person name="Henrissat B."/>
            <person name="Kuo A."/>
            <person name="Liang C."/>
            <person name="Lipzen A."/>
            <person name="Lutzoni F."/>
            <person name="Magnuson J."/>
            <person name="Mondo S."/>
            <person name="Nolan M."/>
            <person name="Ohm R."/>
            <person name="Pangilinan J."/>
            <person name="Park H.-J."/>
            <person name="Ramirez L."/>
            <person name="Alfaro M."/>
            <person name="Sun H."/>
            <person name="Tritt A."/>
            <person name="Yoshinaga Y."/>
            <person name="Zwiers L.-H."/>
            <person name="Turgeon B."/>
            <person name="Goodwin S."/>
            <person name="Spatafora J."/>
            <person name="Crous P."/>
            <person name="Grigoriev I."/>
        </authorList>
    </citation>
    <scope>NUCLEOTIDE SEQUENCE</scope>
    <source>
        <strain evidence="2">CBS 121410</strain>
    </source>
</reference>
<sequence length="525" mass="58577">MSYQWYERYSVGEKLTRSMMCKGLQTSAERLHDVKNALQHALAAHNVLHGVSYSDPRVKKIKRSACEEVVRMFPRLFERAPKKWIEKTMNCLALALKDHAGKRGGHKKRSLSRSLSSEGNIRGSMMSRMTDDSDDSEIFIKNESGDYERSLTTPHLPSVSTKSAALIPNSHGHMHSTAPDGRTPRSGRAAPPQDREELEGSHEPPPRACEGAGSYRELPPTDAATGTGPGPSSPFPHQPTAPRRLRLRHCTIFASPQVSCDDEEKRYLWCRANQKAWNGRKRTRICRSFAAFKEALAEYTGFDVETGEVLYSGVPVRDDVEFRAALREATSLGQVRICFQTRIIHISTFPLTVEMNQEINSSNGNAMAQNPSADRASKTIMEKWREQRVAEERILVFCHHSAHKVFRILPPELGTKDNSVSTMLKTVLVTILENYPSLRCSVKAIPSGLQLKIEIFQEDLFSEVEKAEYARMPNAKVSIASFSLPTSVVVKRAIGGYGKVYILSSPNDGTMMGTRSQQTAGLVKD</sequence>
<comment type="caution">
    <text evidence="2">The sequence shown here is derived from an EMBL/GenBank/DDBJ whole genome shotgun (WGS) entry which is preliminary data.</text>
</comment>
<evidence type="ECO:0000256" key="1">
    <source>
        <dbReference type="SAM" id="MobiDB-lite"/>
    </source>
</evidence>
<protein>
    <submittedName>
        <fullName evidence="2">Uncharacterized protein</fullName>
    </submittedName>
</protein>